<gene>
    <name evidence="1" type="ORF">NM688_g8484</name>
</gene>
<keyword evidence="2" id="KW-1185">Reference proteome</keyword>
<accession>A0ACC1RQW9</accession>
<dbReference type="EMBL" id="JANHOG010002294">
    <property type="protein sequence ID" value="KAJ3524897.1"/>
    <property type="molecule type" value="Genomic_DNA"/>
</dbReference>
<evidence type="ECO:0000313" key="1">
    <source>
        <dbReference type="EMBL" id="KAJ3524897.1"/>
    </source>
</evidence>
<proteinExistence type="predicted"/>
<name>A0ACC1RQW9_9APHY</name>
<evidence type="ECO:0000313" key="2">
    <source>
        <dbReference type="Proteomes" id="UP001148662"/>
    </source>
</evidence>
<dbReference type="Proteomes" id="UP001148662">
    <property type="component" value="Unassembled WGS sequence"/>
</dbReference>
<organism evidence="1 2">
    <name type="scientific">Phlebia brevispora</name>
    <dbReference type="NCBI Taxonomy" id="194682"/>
    <lineage>
        <taxon>Eukaryota</taxon>
        <taxon>Fungi</taxon>
        <taxon>Dikarya</taxon>
        <taxon>Basidiomycota</taxon>
        <taxon>Agaricomycotina</taxon>
        <taxon>Agaricomycetes</taxon>
        <taxon>Polyporales</taxon>
        <taxon>Meruliaceae</taxon>
        <taxon>Phlebia</taxon>
    </lineage>
</organism>
<comment type="caution">
    <text evidence="1">The sequence shown here is derived from an EMBL/GenBank/DDBJ whole genome shotgun (WGS) entry which is preliminary data.</text>
</comment>
<sequence length="619" mass="69097">MNWSTTLSEEQLTAPSACSSRATSGSAEYICAVVNAFVSKLDTAETAPSDVNLELVDACLTKALKSVRALRNVKLPVMQLPPEVLSSIFRMVGEHGVDEWLSTDASSPCNLHAWLAVTTVCQHWRSVAVNDPRLWTNIIVEELAVPEMPSLHTQCGYARLSLQRSQQCPLTVRLNLDYSSADLPECYDLLADIVSELPRIRELHVAGEWLCNPGIVPLLTNADAPCLHVLSIDFDESMDDLVPTLFHGDIPTLQSFALLRHVSTFEGFRFSNLKQLHLMKQLYFNALEIYSLLELLDTCPSLENLMFSDVACVDLSVEDPGSPVYRHLPNLKKVAFCNVEFQDAGNLLSCIQLPPAASVTYSHVFNEDASWQDLFFSPVSNPMLGLPSSFTAVLINFHPECNDICAFTETIAFRASGTILLEAEKFERYYSDAASVLLPSTKELWLQGFCPDDVAFETCQAIADSATDIERLFLDLNDLRSQVLYHLIPLLKPYPPSEAARPPLCPQLQEIHLISPPGDSLVPLMCVLKERQQEGFPLDTLCIHPIHPLEDCHLCPADVLQRLGDFDEWKKHTPTMLRPYVKNIRFGCNQTSIHLPPICFTPDSGDWEWPTWDDMVPGA</sequence>
<reference evidence="1" key="1">
    <citation type="submission" date="2022-07" db="EMBL/GenBank/DDBJ databases">
        <title>Genome Sequence of Phlebia brevispora.</title>
        <authorList>
            <person name="Buettner E."/>
        </authorList>
    </citation>
    <scope>NUCLEOTIDE SEQUENCE</scope>
    <source>
        <strain evidence="1">MPL23</strain>
    </source>
</reference>
<protein>
    <submittedName>
        <fullName evidence="1">Uncharacterized protein</fullName>
    </submittedName>
</protein>